<name>B2JV30_PARP8</name>
<evidence type="ECO:0000313" key="2">
    <source>
        <dbReference type="EMBL" id="ACC74807.1"/>
    </source>
</evidence>
<sequence length="277" mass="31561">MAKFVPEESLQRLAGAARSRGLTLLSKEWHGSTGQHEFRCGRGHVLLRRADYVIADSQRQDGRRKTRCPLCARIDGLDRLIELAARHGGRCLATEYLGMNTPYEWECARGHRWSVQAENISQGSWCAKCWAKGNGLRKRLADGMERLREKAATLGGECLDTSYIGLKKRYRVRCAKGHEWETRGAHLLEGRWCKRCVVDQLRTPIEVFKNAARERGGLCLSTESHGVKVRLQWQCAKGHVWETSPESILTNGSWCPSCALLERTKIPWKRRRYDVDG</sequence>
<dbReference type="EMBL" id="CP001045">
    <property type="protein sequence ID" value="ACC74807.1"/>
    <property type="molecule type" value="Genomic_DNA"/>
</dbReference>
<feature type="domain" description="Treble clef zinc finger" evidence="1">
    <location>
        <begin position="223"/>
        <end position="259"/>
    </location>
</feature>
<dbReference type="KEGG" id="bph:Bphy_5739"/>
<dbReference type="Pfam" id="PF14311">
    <property type="entry name" value="DUF4379"/>
    <property type="match status" value="1"/>
</dbReference>
<proteinExistence type="predicted"/>
<evidence type="ECO:0000313" key="3">
    <source>
        <dbReference type="Proteomes" id="UP000001192"/>
    </source>
</evidence>
<gene>
    <name evidence="2" type="ordered locus">Bphy_5739</name>
</gene>
<keyword evidence="2" id="KW-0614">Plasmid</keyword>
<organism evidence="2 3">
    <name type="scientific">Paraburkholderia phymatum (strain DSM 17167 / CIP 108236 / LMG 21445 / STM815)</name>
    <name type="common">Burkholderia phymatum</name>
    <dbReference type="NCBI Taxonomy" id="391038"/>
    <lineage>
        <taxon>Bacteria</taxon>
        <taxon>Pseudomonadati</taxon>
        <taxon>Pseudomonadota</taxon>
        <taxon>Betaproteobacteria</taxon>
        <taxon>Burkholderiales</taxon>
        <taxon>Burkholderiaceae</taxon>
        <taxon>Paraburkholderia</taxon>
    </lineage>
</organism>
<dbReference type="Proteomes" id="UP000001192">
    <property type="component" value="Plasmid pBPHY01"/>
</dbReference>
<dbReference type="AlphaFoldDB" id="B2JV30"/>
<accession>B2JV30</accession>
<dbReference type="OrthoDB" id="583824at2"/>
<keyword evidence="3" id="KW-1185">Reference proteome</keyword>
<reference evidence="3" key="1">
    <citation type="journal article" date="2014" name="Stand. Genomic Sci.">
        <title>Complete genome sequence of Burkholderia phymatum STM815(T), a broad host range and efficient nitrogen-fixing symbiont of Mimosa species.</title>
        <authorList>
            <person name="Moulin L."/>
            <person name="Klonowska A."/>
            <person name="Caroline B."/>
            <person name="Booth K."/>
            <person name="Vriezen J.A."/>
            <person name="Melkonian R."/>
            <person name="James E.K."/>
            <person name="Young J.P."/>
            <person name="Bena G."/>
            <person name="Hauser L."/>
            <person name="Land M."/>
            <person name="Kyrpides N."/>
            <person name="Bruce D."/>
            <person name="Chain P."/>
            <person name="Copeland A."/>
            <person name="Pitluck S."/>
            <person name="Woyke T."/>
            <person name="Lizotte-Waniewski M."/>
            <person name="Bristow J."/>
            <person name="Riley M."/>
        </authorList>
    </citation>
    <scope>NUCLEOTIDE SEQUENCE [LARGE SCALE GENOMIC DNA]</scope>
    <source>
        <strain evidence="3">DSM 17167 / CIP 108236 / LMG 21445 / STM815</strain>
        <plasmid evidence="3">Plasmid pBPHY01</plasmid>
    </source>
</reference>
<dbReference type="HOGENOM" id="CLU_046390_0_0_4"/>
<protein>
    <recommendedName>
        <fullName evidence="1">Treble clef zinc finger domain-containing protein</fullName>
    </recommendedName>
</protein>
<evidence type="ECO:0000259" key="1">
    <source>
        <dbReference type="Pfam" id="PF14311"/>
    </source>
</evidence>
<dbReference type="InterPro" id="IPR025487">
    <property type="entry name" value="DUF4379"/>
</dbReference>
<geneLocation type="plasmid" evidence="2 3">
    <name>pBPHY01</name>
</geneLocation>
<dbReference type="RefSeq" id="WP_012404967.1">
    <property type="nucleotide sequence ID" value="NC_010625.1"/>
</dbReference>